<reference evidence="2" key="1">
    <citation type="submission" date="2021-02" db="EMBL/GenBank/DDBJ databases">
        <authorList>
            <person name="Dougan E. K."/>
            <person name="Rhodes N."/>
            <person name="Thang M."/>
            <person name="Chan C."/>
        </authorList>
    </citation>
    <scope>NUCLEOTIDE SEQUENCE</scope>
</reference>
<feature type="compositionally biased region" description="Low complexity" evidence="1">
    <location>
        <begin position="35"/>
        <end position="47"/>
    </location>
</feature>
<evidence type="ECO:0000256" key="1">
    <source>
        <dbReference type="SAM" id="MobiDB-lite"/>
    </source>
</evidence>
<accession>A0A812XBG3</accession>
<proteinExistence type="predicted"/>
<evidence type="ECO:0000313" key="3">
    <source>
        <dbReference type="Proteomes" id="UP000649617"/>
    </source>
</evidence>
<feature type="non-terminal residue" evidence="2">
    <location>
        <position position="1"/>
    </location>
</feature>
<name>A0A812XBG3_SYMPI</name>
<dbReference type="AlphaFoldDB" id="A0A812XBG3"/>
<sequence>QPGLVDGFAETVRLGEEPPRDPFSSSRELLASRVAEQPASEASFAAPPARCRASLGSAQKYVASHSPPSAISRSSVPYAYKVSGKPGPVEVTARIQPAKYWVHAAPVQLVSEQSLRSARSPKAAGYSRLDGSTVHPRVRMCASAVRVRVGPVNAGL</sequence>
<keyword evidence="3" id="KW-1185">Reference proteome</keyword>
<evidence type="ECO:0000313" key="2">
    <source>
        <dbReference type="EMBL" id="CAE7723001.1"/>
    </source>
</evidence>
<gene>
    <name evidence="2" type="ORF">SPIL2461_LOCUS20634</name>
</gene>
<protein>
    <submittedName>
        <fullName evidence="2">Uncharacterized protein</fullName>
    </submittedName>
</protein>
<dbReference type="EMBL" id="CAJNIZ010045536">
    <property type="protein sequence ID" value="CAE7723001.1"/>
    <property type="molecule type" value="Genomic_DNA"/>
</dbReference>
<organism evidence="2 3">
    <name type="scientific">Symbiodinium pilosum</name>
    <name type="common">Dinoflagellate</name>
    <dbReference type="NCBI Taxonomy" id="2952"/>
    <lineage>
        <taxon>Eukaryota</taxon>
        <taxon>Sar</taxon>
        <taxon>Alveolata</taxon>
        <taxon>Dinophyceae</taxon>
        <taxon>Suessiales</taxon>
        <taxon>Symbiodiniaceae</taxon>
        <taxon>Symbiodinium</taxon>
    </lineage>
</organism>
<feature type="region of interest" description="Disordered" evidence="1">
    <location>
        <begin position="1"/>
        <end position="47"/>
    </location>
</feature>
<dbReference type="Proteomes" id="UP000649617">
    <property type="component" value="Unassembled WGS sequence"/>
</dbReference>
<dbReference type="OrthoDB" id="441377at2759"/>
<comment type="caution">
    <text evidence="2">The sequence shown here is derived from an EMBL/GenBank/DDBJ whole genome shotgun (WGS) entry which is preliminary data.</text>
</comment>